<evidence type="ECO:0000313" key="1">
    <source>
        <dbReference type="EMBL" id="QDJ96881.1"/>
    </source>
</evidence>
<evidence type="ECO:0000313" key="2">
    <source>
        <dbReference type="Proteomes" id="UP000317703"/>
    </source>
</evidence>
<reference evidence="1" key="1">
    <citation type="submission" date="2019-06" db="EMBL/GenBank/DDBJ databases">
        <title>Complete genome sequence of Aeromonas hydrophila bacteriophage PS1.</title>
        <authorList>
            <person name="Rai S."/>
            <person name="Tyagi A."/>
            <person name="Kumar N."/>
            <person name="Singh N."/>
        </authorList>
    </citation>
    <scope>NUCLEOTIDE SEQUENCE [LARGE SCALE GENOMIC DNA]</scope>
</reference>
<name>A0A514TV28_9CAUD</name>
<dbReference type="EMBL" id="MN032614">
    <property type="protein sequence ID" value="QDJ96881.1"/>
    <property type="molecule type" value="Genomic_DNA"/>
</dbReference>
<accession>A0A514TV28</accession>
<sequence>MLDNVEFNAYIQKTIAFARTIVIKCEDLALLDNRLMEQYYGINSGTDKSKWRYYLHLNGEYHSTDEIMKVQSLDNGDVIDFTKANLDIHPATKRAYRLGSYYYTRLTEKYPAQSNLINGIINPIPPSESIPANNYQILRYNKDYVLWNEYQLIPALQEHINTMVLTSFKTEYLYTDNLMLTILLGNLYASLVSAILMIREEAEGTRYVHEFHIWSKLTSHGISPIYKSVLDNKQTMWLYRNIDWVLRKQGRIQTFDSLVDIILTHRNIPLARHEALQTTTDQLDNLVPTPAFISRPVNLQNRLGLSSRMLTVSELIVKENKVAIDNAQEESYSIATAEYNISTGVHSDIPTKVLESTMVDATDRNPNTIMRVLHNHWIYLAANDIYQINHDFVDFRSGTRFKLSTKDAYILWAYLLDRNRKTTQEHIPAYTYFNVRKILPPNYLVLMGLGDKDILTEDVAKDILKVTVEYSRIISPDVFFLKAKEIFDKQWDHRKLYSRVLNLFTHTRVKNAVESLYETGAVKLTNKTRYKDWLTRLELNFDDYSEDDCLELAWNIWKKVTGWENAAFMTIADQQKQLINLMKDLTSYTVQYIGSTTEGEVEGQIQLMDLVDSDIWSPNSETGLESDNKDQLVLDALKGTKEASLTAKEHRGSPEGNMVDHLEIESIGSGDIPINSYLKYVETEPDFSPFHLNVGLRLREAV</sequence>
<protein>
    <recommendedName>
        <fullName evidence="3">Virion structural protein</fullName>
    </recommendedName>
</protein>
<proteinExistence type="predicted"/>
<evidence type="ECO:0008006" key="3">
    <source>
        <dbReference type="Google" id="ProtNLM"/>
    </source>
</evidence>
<organism evidence="1 2">
    <name type="scientific">Aeromonas phage PS1</name>
    <dbReference type="NCBI Taxonomy" id="2591406"/>
    <lineage>
        <taxon>Viruses</taxon>
        <taxon>Duplodnaviria</taxon>
        <taxon>Heunggongvirae</taxon>
        <taxon>Uroviricota</taxon>
        <taxon>Caudoviricetes</taxon>
        <taxon>Chimalliviridae</taxon>
        <taxon>Ferozepurvirus</taxon>
        <taxon>Ferozepurvirus PS1</taxon>
    </lineage>
</organism>
<keyword evidence="2" id="KW-1185">Reference proteome</keyword>
<dbReference type="Proteomes" id="UP000317703">
    <property type="component" value="Segment"/>
</dbReference>
<gene>
    <name evidence="1" type="ORF">PS1_0122</name>
</gene>